<dbReference type="GO" id="GO:0005829">
    <property type="term" value="C:cytosol"/>
    <property type="evidence" value="ECO:0007669"/>
    <property type="project" value="GOC"/>
</dbReference>
<feature type="compositionally biased region" description="Low complexity" evidence="7">
    <location>
        <begin position="1249"/>
        <end position="1265"/>
    </location>
</feature>
<dbReference type="GO" id="GO:0006896">
    <property type="term" value="P:Golgi to vacuole transport"/>
    <property type="evidence" value="ECO:0007669"/>
    <property type="project" value="TreeGrafter"/>
</dbReference>
<feature type="compositionally biased region" description="Basic and acidic residues" evidence="7">
    <location>
        <begin position="170"/>
        <end position="188"/>
    </location>
</feature>
<feature type="compositionally biased region" description="Polar residues" evidence="7">
    <location>
        <begin position="1713"/>
        <end position="1732"/>
    </location>
</feature>
<feature type="compositionally biased region" description="Low complexity" evidence="7">
    <location>
        <begin position="1522"/>
        <end position="1533"/>
    </location>
</feature>
<evidence type="ECO:0000256" key="2">
    <source>
        <dbReference type="ARBA" id="ARBA00009150"/>
    </source>
</evidence>
<feature type="compositionally biased region" description="Basic and acidic residues" evidence="7">
    <location>
        <begin position="1287"/>
        <end position="1297"/>
    </location>
</feature>
<evidence type="ECO:0000256" key="6">
    <source>
        <dbReference type="ARBA" id="ARBA00023054"/>
    </source>
</evidence>
<feature type="compositionally biased region" description="Low complexity" evidence="7">
    <location>
        <begin position="1486"/>
        <end position="1513"/>
    </location>
</feature>
<keyword evidence="10" id="KW-1185">Reference proteome</keyword>
<feature type="compositionally biased region" description="Polar residues" evidence="7">
    <location>
        <begin position="1327"/>
        <end position="1346"/>
    </location>
</feature>
<feature type="region of interest" description="Disordered" evidence="7">
    <location>
        <begin position="1130"/>
        <end position="1380"/>
    </location>
</feature>
<evidence type="ECO:0000256" key="3">
    <source>
        <dbReference type="ARBA" id="ARBA00022448"/>
    </source>
</evidence>
<evidence type="ECO:0000256" key="4">
    <source>
        <dbReference type="ARBA" id="ARBA00022927"/>
    </source>
</evidence>
<name>A0A2S5BCE3_9BASI</name>
<feature type="compositionally biased region" description="Pro residues" evidence="7">
    <location>
        <begin position="1783"/>
        <end position="1794"/>
    </location>
</feature>
<dbReference type="InterPro" id="IPR012501">
    <property type="entry name" value="Vps54_C"/>
</dbReference>
<organism evidence="9 10">
    <name type="scientific">Rhodotorula taiwanensis</name>
    <dbReference type="NCBI Taxonomy" id="741276"/>
    <lineage>
        <taxon>Eukaryota</taxon>
        <taxon>Fungi</taxon>
        <taxon>Dikarya</taxon>
        <taxon>Basidiomycota</taxon>
        <taxon>Pucciniomycotina</taxon>
        <taxon>Microbotryomycetes</taxon>
        <taxon>Sporidiobolales</taxon>
        <taxon>Sporidiobolaceae</taxon>
        <taxon>Rhodotorula</taxon>
    </lineage>
</organism>
<feature type="region of interest" description="Disordered" evidence="7">
    <location>
        <begin position="666"/>
        <end position="715"/>
    </location>
</feature>
<feature type="compositionally biased region" description="Low complexity" evidence="7">
    <location>
        <begin position="1692"/>
        <end position="1704"/>
    </location>
</feature>
<sequence length="1825" mass="191906">MALPRDLGSASGANSSRLSLASDAPSRASADSSAANTTRHAIQVPPELQQRVQAAQARYQQFAAIHAVLADPKPNSSLLPTLPVLPSASSYLPSPLSSLSTTFTSAGTLPRSAIPSGKSVAQRRSQAPPIQVSELRKVPKTEFDDYLAEIRDEYDRWQKEVRAAAIEAESAEREGRAPDGRTKNRDEVLPPLDDIPRIFFDSTFNLSNPRTFDLVTERIQLTPNASPNLSKLAAAFEPASARNDDSRTSFEHLPGLGPDTLQDLAADEVLQDKLSHYTAVIESHLVREIGLRSSSFFAALSNLQSLHQQGQDALGRISELQKTLGTEQGGVGSTAKHGLQILQAQARRRGLERIEESVCAVDEIWTAVEGVKDLVENGEWDGALEVSEQIEAAYYASASSASAGKSANGDHRPPLHHPASSSGSLAATGRRAQSRQQINLTKLRALASLPSKLALLRAQIAKSLEGELVTVLEHELDTGIDEYVRFAKTGKRWKGEERDTGSSVTAAGHTLAAVPEEEGEDQDATTADSGPAQRAEERIRDRIRPVVRALVRADGMDSAITAWRESVLREIRALVREHLPTAEAPALEDDDSFAQAAIRSVSKQSVDLGSISEKSLSLAKKLRALSHADFLTLARSTYLGLLACIELVDLQARILSAEWQDNRKLEAERRSRRKGVASSAGLASPTPSGDRLDVPPSGASPSSTNGSTAFDAKSSTSEDSATLATEITDVVHAVAELANVRFSKVIGVRTEVHAQLALADFVEIFDTSWEFVVQCERICQRMIVGLRGAMVAQAKTFLQQFHQRNITENARVVEEEQWGAVEVGPNIQACVALVVQIATNDPPALLIGHRSGSANGGASTGGAAGADIDLPAGPAKQIDIEGKQFFAVSAGLTTIVALMEYLKVLVNVPMLTTDVMSKLIEFMKVFNSRTCQVVLGAGAMRSAGLKNITAKHLALASQALSIMVSLIPYIREGVRRHLNPKQAVMLTEFDKLKRDYQEHQHEIHAKLIAIMSDRLHVHSRTLEAIDWEAAPSQEGAPNGYMEALVKEHTTLHKVLSRFLQPETLQHIMDQVFVALDAKLTEVFAKVEFKSQRAQDRMLVDVRYLSDKLGSLKGLEGQGPGKNIETLVASKSVPRPASSVQPPPSPKIEAPARSSSIPGAKASVAPPVISSVDTGTSPPTAAAPPAPPTEAPPAPPTEAPPAPPTEAPPAPPTGAPDAAPSSVAEQGLAPAPTLPESSDAPVDASRPVEAIEPSPAPASSAEAPTSEAPPTPLSSANPPATQTKKRKTLAERLVESMSRKASAQATSGSGESSSPRTSTDLMRAEGEQAQSDPPQESANAVAGQTESVRAPEILQEGLDTPTLEKTLALEVPDTPIPLPTPTAEELDAVERDMLASVAMSSEDAEMKVPAADAEVEEVPGSKEPTLPDMARIRPDGTGAHPGQTGDSPKTADLTIVEEEEPQAPGDGEAAGGPRTAVPSPTDAPDEPVSNAGASASVPASPPAASLSPSASQPAGLDDRLVSADDSPAPVADSAEGVSGPCEGHERIAIDHQREDTAQPQLSEPSLAIEASATADDFEPEQSHVPGNVVTETAAADVPEHGSEAGISGAVASAPPPSIVVEQPRDDAPAIEQLREDGPAVEQLADGIPSDPVASPNYSNELKAHEETIDEETAGSDVGDKDDAAKSNSNSTQTAPGGPAAADGTGVQIEERSTADQSTAALLSTDEPSATTTLNVPSTTASVAAAGASDDNAPFPPPAPSRTAPLPIETTTVPPASDVKSPASLPAPPLSPPPPTNGSRKKTLKERLEEAARRRGSPTSPSAAADP</sequence>
<comment type="similarity">
    <text evidence="2">Belongs to the VPS54 family.</text>
</comment>
<feature type="domain" description="Vacuolar protein sorting-associated protein 54 C-terminal" evidence="8">
    <location>
        <begin position="883"/>
        <end position="1014"/>
    </location>
</feature>
<dbReference type="GO" id="GO:0019905">
    <property type="term" value="F:syntaxin binding"/>
    <property type="evidence" value="ECO:0007669"/>
    <property type="project" value="TreeGrafter"/>
</dbReference>
<feature type="compositionally biased region" description="Low complexity" evidence="7">
    <location>
        <begin position="15"/>
        <end position="35"/>
    </location>
</feature>
<evidence type="ECO:0000313" key="10">
    <source>
        <dbReference type="Proteomes" id="UP000237144"/>
    </source>
</evidence>
<evidence type="ECO:0000259" key="8">
    <source>
        <dbReference type="Pfam" id="PF07928"/>
    </source>
</evidence>
<evidence type="ECO:0000256" key="5">
    <source>
        <dbReference type="ARBA" id="ARBA00023034"/>
    </source>
</evidence>
<dbReference type="GO" id="GO:0015031">
    <property type="term" value="P:protein transport"/>
    <property type="evidence" value="ECO:0007669"/>
    <property type="project" value="UniProtKB-KW"/>
</dbReference>
<keyword evidence="4" id="KW-0653">Protein transport</keyword>
<dbReference type="PANTHER" id="PTHR12965:SF0">
    <property type="entry name" value="VACUOLAR PROTEIN SORTING-ASSOCIATED PROTEIN 54"/>
    <property type="match status" value="1"/>
</dbReference>
<dbReference type="InterPro" id="IPR039745">
    <property type="entry name" value="Vps54"/>
</dbReference>
<dbReference type="OrthoDB" id="10259024at2759"/>
<dbReference type="GO" id="GO:0000938">
    <property type="term" value="C:GARP complex"/>
    <property type="evidence" value="ECO:0007669"/>
    <property type="project" value="InterPro"/>
</dbReference>
<comment type="caution">
    <text evidence="9">The sequence shown here is derived from an EMBL/GenBank/DDBJ whole genome shotgun (WGS) entry which is preliminary data.</text>
</comment>
<dbReference type="EMBL" id="PJQD01000025">
    <property type="protein sequence ID" value="POY74449.1"/>
    <property type="molecule type" value="Genomic_DNA"/>
</dbReference>
<feature type="compositionally biased region" description="Low complexity" evidence="7">
    <location>
        <begin position="1733"/>
        <end position="1751"/>
    </location>
</feature>
<feature type="compositionally biased region" description="Polar residues" evidence="7">
    <location>
        <begin position="699"/>
        <end position="715"/>
    </location>
</feature>
<dbReference type="Pfam" id="PF07928">
    <property type="entry name" value="Vps54"/>
    <property type="match status" value="1"/>
</dbReference>
<accession>A0A2S5BCE3</accession>
<reference evidence="9 10" key="1">
    <citation type="journal article" date="2018" name="Front. Microbiol.">
        <title>Prospects for Fungal Bioremediation of Acidic Radioactive Waste Sites: Characterization and Genome Sequence of Rhodotorula taiwanensis MD1149.</title>
        <authorList>
            <person name="Tkavc R."/>
            <person name="Matrosova V.Y."/>
            <person name="Grichenko O.E."/>
            <person name="Gostincar C."/>
            <person name="Volpe R.P."/>
            <person name="Klimenkova P."/>
            <person name="Gaidamakova E.K."/>
            <person name="Zhou C.E."/>
            <person name="Stewart B.J."/>
            <person name="Lyman M.G."/>
            <person name="Malfatti S.A."/>
            <person name="Rubinfeld B."/>
            <person name="Courtot M."/>
            <person name="Singh J."/>
            <person name="Dalgard C.L."/>
            <person name="Hamilton T."/>
            <person name="Frey K.G."/>
            <person name="Gunde-Cimerman N."/>
            <person name="Dugan L."/>
            <person name="Daly M.J."/>
        </authorList>
    </citation>
    <scope>NUCLEOTIDE SEQUENCE [LARGE SCALE GENOMIC DNA]</scope>
    <source>
        <strain evidence="9 10">MD1149</strain>
    </source>
</reference>
<evidence type="ECO:0000313" key="9">
    <source>
        <dbReference type="EMBL" id="POY74449.1"/>
    </source>
</evidence>
<gene>
    <name evidence="9" type="ORF">BMF94_2643</name>
</gene>
<dbReference type="Gene3D" id="6.10.250.860">
    <property type="match status" value="1"/>
</dbReference>
<feature type="compositionally biased region" description="Basic and acidic residues" evidence="7">
    <location>
        <begin position="1541"/>
        <end position="1555"/>
    </location>
</feature>
<keyword evidence="3" id="KW-0813">Transport</keyword>
<dbReference type="GO" id="GO:0042147">
    <property type="term" value="P:retrograde transport, endosome to Golgi"/>
    <property type="evidence" value="ECO:0007669"/>
    <property type="project" value="InterPro"/>
</dbReference>
<feature type="compositionally biased region" description="Pro residues" evidence="7">
    <location>
        <begin position="1180"/>
        <end position="1213"/>
    </location>
</feature>
<dbReference type="STRING" id="741276.A0A2S5BCE3"/>
<protein>
    <recommendedName>
        <fullName evidence="8">Vacuolar protein sorting-associated protein 54 C-terminal domain-containing protein</fullName>
    </recommendedName>
</protein>
<proteinExistence type="inferred from homology"/>
<dbReference type="Proteomes" id="UP000237144">
    <property type="component" value="Unassembled WGS sequence"/>
</dbReference>
<feature type="compositionally biased region" description="Polar residues" evidence="7">
    <location>
        <begin position="1815"/>
        <end position="1825"/>
    </location>
</feature>
<feature type="region of interest" description="Disordered" evidence="7">
    <location>
        <begin position="512"/>
        <end position="538"/>
    </location>
</feature>
<comment type="subcellular location">
    <subcellularLocation>
        <location evidence="1">Golgi apparatus</location>
        <location evidence="1">trans-Golgi network</location>
    </subcellularLocation>
</comment>
<evidence type="ECO:0000256" key="7">
    <source>
        <dbReference type="SAM" id="MobiDB-lite"/>
    </source>
</evidence>
<evidence type="ECO:0000256" key="1">
    <source>
        <dbReference type="ARBA" id="ARBA00004601"/>
    </source>
</evidence>
<feature type="region of interest" description="Disordered" evidence="7">
    <location>
        <begin position="1"/>
        <end position="45"/>
    </location>
</feature>
<feature type="region of interest" description="Disordered" evidence="7">
    <location>
        <begin position="402"/>
        <end position="432"/>
    </location>
</feature>
<keyword evidence="6" id="KW-0175">Coiled coil</keyword>
<feature type="region of interest" description="Disordered" evidence="7">
    <location>
        <begin position="166"/>
        <end position="188"/>
    </location>
</feature>
<feature type="compositionally biased region" description="Basic and acidic residues" evidence="7">
    <location>
        <begin position="1621"/>
        <end position="1636"/>
    </location>
</feature>
<keyword evidence="5" id="KW-0333">Golgi apparatus</keyword>
<feature type="region of interest" description="Disordered" evidence="7">
    <location>
        <begin position="1398"/>
        <end position="1825"/>
    </location>
</feature>
<feature type="compositionally biased region" description="Low complexity" evidence="7">
    <location>
        <begin position="1300"/>
        <end position="1318"/>
    </location>
</feature>
<dbReference type="PANTHER" id="PTHR12965">
    <property type="entry name" value="VACUOLAR PROTEIN SORTING 54"/>
    <property type="match status" value="1"/>
</dbReference>